<evidence type="ECO:0000313" key="2">
    <source>
        <dbReference type="EMBL" id="GHO53309.1"/>
    </source>
</evidence>
<dbReference type="Proteomes" id="UP000654345">
    <property type="component" value="Unassembled WGS sequence"/>
</dbReference>
<accession>A0ABQ3UKR0</accession>
<evidence type="ECO:0000259" key="1">
    <source>
        <dbReference type="Pfam" id="PF00326"/>
    </source>
</evidence>
<dbReference type="Pfam" id="PF00326">
    <property type="entry name" value="Peptidase_S9"/>
    <property type="match status" value="1"/>
</dbReference>
<dbReference type="SUPFAM" id="SSF53474">
    <property type="entry name" value="alpha/beta-Hydrolases"/>
    <property type="match status" value="1"/>
</dbReference>
<dbReference type="EMBL" id="BNJG01000001">
    <property type="protein sequence ID" value="GHO53309.1"/>
    <property type="molecule type" value="Genomic_DNA"/>
</dbReference>
<reference evidence="2 3" key="1">
    <citation type="journal article" date="2021" name="Int. J. Syst. Evol. Microbiol.">
        <title>Reticulibacter mediterranei gen. nov., sp. nov., within the new family Reticulibacteraceae fam. nov., and Ktedonospora formicarum gen. nov., sp. nov., Ktedonobacter robiniae sp. nov., Dictyobacter formicarum sp. nov. and Dictyobacter arantiisoli sp. nov., belonging to the class Ktedonobacteria.</title>
        <authorList>
            <person name="Yabe S."/>
            <person name="Zheng Y."/>
            <person name="Wang C.M."/>
            <person name="Sakai Y."/>
            <person name="Abe K."/>
            <person name="Yokota A."/>
            <person name="Donadio S."/>
            <person name="Cavaletti L."/>
            <person name="Monciardini P."/>
        </authorList>
    </citation>
    <scope>NUCLEOTIDE SEQUENCE [LARGE SCALE GENOMIC DNA]</scope>
    <source>
        <strain evidence="2 3">SOSP1-30</strain>
    </source>
</reference>
<comment type="caution">
    <text evidence="2">The sequence shown here is derived from an EMBL/GenBank/DDBJ whole genome shotgun (WGS) entry which is preliminary data.</text>
</comment>
<dbReference type="Gene3D" id="3.40.50.1820">
    <property type="entry name" value="alpha/beta hydrolase"/>
    <property type="match status" value="1"/>
</dbReference>
<dbReference type="PANTHER" id="PTHR43056">
    <property type="entry name" value="PEPTIDASE S9 PROLYL OLIGOPEPTIDASE"/>
    <property type="match status" value="1"/>
</dbReference>
<sequence>MTKPQIAPYGAWASPITTDMIVAKAVRRGQVQVQGQDTYWLEVRPEEGGRGVIVCQGADGVTQDITPAPFNARTRVHEYGGGDYIVHENTVYFANFSDQRLYRQPLGGEPEPLTEAGNKRYADLVIDGQRQRLLCVCEDHTNTQREAVNTLVSIALDGSGSVHTLVAGNDFYSTPRLSPDKTRLCWLTWNHPNMPWDGTELWVGELDANGFVSYAQYVAGGASESIFQPTWSPDGTLYFVSDRSGWWNLYRLKGESIEAVCPMEAEFGRPQWVFGTSTYGFVSAERLVCIYGQNGDHLGSINLKTGVLTEIETPYTSLGPPAISSERVVFTAGSPTQRPAIVQYDLANKKLEALRAAEAVALDERYFALPQPIEFPTTNGQTAYAYYYPPTNPEFQAPEGELPPLIVEIHGGPTSSTSSVFNLGRLFWTSRGFALLDVNYGGSTGYGRAYRERLRGQWGVVDVDDCANGARYLVERSLADGKRLLIHGGSAGGYTTLCALSFGDIFAAGASHFGVSDLTTFVHDTHKFESRYLFGLVGPYPEAKQLYVERSPMTYVDRLARPIIFFQGLEDKIVPPSQAEVMVEALRAKKIPVAYLPFEGEQHGFRMAENIKRSLEAELYFYSRIFGFSLADEVEPVEIENL</sequence>
<evidence type="ECO:0000313" key="3">
    <source>
        <dbReference type="Proteomes" id="UP000654345"/>
    </source>
</evidence>
<organism evidence="2 3">
    <name type="scientific">Ktedonobacter robiniae</name>
    <dbReference type="NCBI Taxonomy" id="2778365"/>
    <lineage>
        <taxon>Bacteria</taxon>
        <taxon>Bacillati</taxon>
        <taxon>Chloroflexota</taxon>
        <taxon>Ktedonobacteria</taxon>
        <taxon>Ktedonobacterales</taxon>
        <taxon>Ktedonobacteraceae</taxon>
        <taxon>Ktedonobacter</taxon>
    </lineage>
</organism>
<dbReference type="RefSeq" id="WP_201370152.1">
    <property type="nucleotide sequence ID" value="NZ_BNJG01000001.1"/>
</dbReference>
<dbReference type="Pfam" id="PF07676">
    <property type="entry name" value="PD40"/>
    <property type="match status" value="1"/>
</dbReference>
<dbReference type="Gene3D" id="2.120.10.30">
    <property type="entry name" value="TolB, C-terminal domain"/>
    <property type="match status" value="1"/>
</dbReference>
<dbReference type="InterPro" id="IPR029058">
    <property type="entry name" value="AB_hydrolase_fold"/>
</dbReference>
<dbReference type="InterPro" id="IPR011042">
    <property type="entry name" value="6-blade_b-propeller_TolB-like"/>
</dbReference>
<dbReference type="InterPro" id="IPR050585">
    <property type="entry name" value="Xaa-Pro_dipeptidyl-ppase/CocE"/>
</dbReference>
<dbReference type="SUPFAM" id="SSF82171">
    <property type="entry name" value="DPP6 N-terminal domain-like"/>
    <property type="match status" value="1"/>
</dbReference>
<feature type="domain" description="Peptidase S9 prolyl oligopeptidase catalytic" evidence="1">
    <location>
        <begin position="426"/>
        <end position="627"/>
    </location>
</feature>
<dbReference type="PANTHER" id="PTHR43056:SF5">
    <property type="entry name" value="PEPTIDASE S9 PROLYL OLIGOPEPTIDASE CATALYTIC DOMAIN-CONTAINING PROTEIN"/>
    <property type="match status" value="1"/>
</dbReference>
<name>A0ABQ3UKR0_9CHLR</name>
<gene>
    <name evidence="2" type="ORF">KSB_17840</name>
</gene>
<protein>
    <submittedName>
        <fullName evidence="2">Peptidase</fullName>
    </submittedName>
</protein>
<proteinExistence type="predicted"/>
<keyword evidence="3" id="KW-1185">Reference proteome</keyword>
<dbReference type="InterPro" id="IPR011659">
    <property type="entry name" value="WD40"/>
</dbReference>
<dbReference type="InterPro" id="IPR001375">
    <property type="entry name" value="Peptidase_S9_cat"/>
</dbReference>